<comment type="caution">
    <text evidence="1">The sequence shown here is derived from an EMBL/GenBank/DDBJ whole genome shotgun (WGS) entry which is preliminary data.</text>
</comment>
<dbReference type="RefSeq" id="WP_406953661.1">
    <property type="nucleotide sequence ID" value="NZ_JAYMRW010000015.1"/>
</dbReference>
<evidence type="ECO:0000313" key="1">
    <source>
        <dbReference type="EMBL" id="MEM5451524.1"/>
    </source>
</evidence>
<dbReference type="EMBL" id="JAYMRW010000015">
    <property type="protein sequence ID" value="MEM5451524.1"/>
    <property type="molecule type" value="Genomic_DNA"/>
</dbReference>
<name>A0ABU9SKK7_9BURK</name>
<gene>
    <name evidence="1" type="ORF">VSR33_29030</name>
</gene>
<evidence type="ECO:0000313" key="2">
    <source>
        <dbReference type="Proteomes" id="UP001390669"/>
    </source>
</evidence>
<keyword evidence="2" id="KW-1185">Reference proteome</keyword>
<sequence>MHEEARTNVGDVEAGLARLRASRDANDETLNAVGVGLGKTWALQYADADEVERVAALAGDDNFADGTVYADAGYSSLRHLVSVANGDDEIRDTDWRDAEDFAQKFMGRSDGKAPDALVRGFVEGVAEVFEML</sequence>
<organism evidence="1 2">
    <name type="scientific">Paraburkholderia guartelaensis</name>
    <dbReference type="NCBI Taxonomy" id="2546446"/>
    <lineage>
        <taxon>Bacteria</taxon>
        <taxon>Pseudomonadati</taxon>
        <taxon>Pseudomonadota</taxon>
        <taxon>Betaproteobacteria</taxon>
        <taxon>Burkholderiales</taxon>
        <taxon>Burkholderiaceae</taxon>
        <taxon>Paraburkholderia</taxon>
    </lineage>
</organism>
<protein>
    <recommendedName>
        <fullName evidence="3">DUF3775 domain-containing protein</fullName>
    </recommendedName>
</protein>
<accession>A0ABU9SKK7</accession>
<evidence type="ECO:0008006" key="3">
    <source>
        <dbReference type="Google" id="ProtNLM"/>
    </source>
</evidence>
<proteinExistence type="predicted"/>
<reference evidence="1 2" key="1">
    <citation type="submission" date="2024-01" db="EMBL/GenBank/DDBJ databases">
        <title>The diversity of rhizobia nodulating Mimosa spp. in eleven states of Brazil covering several biomes is determined by host plant, location, and edaphic factors.</title>
        <authorList>
            <person name="Rouws L."/>
            <person name="Barauna A."/>
            <person name="Beukes C."/>
            <person name="De Faria S.M."/>
            <person name="Gross E."/>
            <person name="Dos Reis Junior F.B."/>
            <person name="Simon M."/>
            <person name="Maluk M."/>
            <person name="Odee D.W."/>
            <person name="Kenicer G."/>
            <person name="Young J.P.W."/>
            <person name="Reis V.M."/>
            <person name="Zilli J."/>
            <person name="James E.K."/>
        </authorList>
    </citation>
    <scope>NUCLEOTIDE SEQUENCE [LARGE SCALE GENOMIC DNA]</scope>
    <source>
        <strain evidence="1 2">JPY164</strain>
    </source>
</reference>
<dbReference type="Proteomes" id="UP001390669">
    <property type="component" value="Unassembled WGS sequence"/>
</dbReference>